<dbReference type="Gene3D" id="3.30.420.10">
    <property type="entry name" value="Ribonuclease H-like superfamily/Ribonuclease H"/>
    <property type="match status" value="1"/>
</dbReference>
<dbReference type="PANTHER" id="PTHR33939">
    <property type="entry name" value="PROTEIN CBG22215"/>
    <property type="match status" value="1"/>
</dbReference>
<comment type="caution">
    <text evidence="2">The sequence shown here is derived from an EMBL/GenBank/DDBJ whole genome shotgun (WGS) entry which is preliminary data.</text>
</comment>
<dbReference type="InterPro" id="IPR036397">
    <property type="entry name" value="RNaseH_sf"/>
</dbReference>
<evidence type="ECO:0000313" key="2">
    <source>
        <dbReference type="EMBL" id="CAG9126165.1"/>
    </source>
</evidence>
<dbReference type="GO" id="GO:0003676">
    <property type="term" value="F:nucleic acid binding"/>
    <property type="evidence" value="ECO:0007669"/>
    <property type="project" value="InterPro"/>
</dbReference>
<feature type="domain" description="Tc1-like transposase DDE" evidence="1">
    <location>
        <begin position="58"/>
        <end position="184"/>
    </location>
</feature>
<organism evidence="2 3">
    <name type="scientific">Plutella xylostella</name>
    <name type="common">Diamondback moth</name>
    <name type="synonym">Plutella maculipennis</name>
    <dbReference type="NCBI Taxonomy" id="51655"/>
    <lineage>
        <taxon>Eukaryota</taxon>
        <taxon>Metazoa</taxon>
        <taxon>Ecdysozoa</taxon>
        <taxon>Arthropoda</taxon>
        <taxon>Hexapoda</taxon>
        <taxon>Insecta</taxon>
        <taxon>Pterygota</taxon>
        <taxon>Neoptera</taxon>
        <taxon>Endopterygota</taxon>
        <taxon>Lepidoptera</taxon>
        <taxon>Glossata</taxon>
        <taxon>Ditrysia</taxon>
        <taxon>Yponomeutoidea</taxon>
        <taxon>Plutellidae</taxon>
        <taxon>Plutella</taxon>
    </lineage>
</organism>
<dbReference type="AlphaFoldDB" id="A0A8S4FEA4"/>
<dbReference type="EMBL" id="CAJHNJ030000032">
    <property type="protein sequence ID" value="CAG9126165.1"/>
    <property type="molecule type" value="Genomic_DNA"/>
</dbReference>
<name>A0A8S4FEA4_PLUXY</name>
<dbReference type="PANTHER" id="PTHR33939:SF1">
    <property type="entry name" value="DUF4371 DOMAIN-CONTAINING PROTEIN"/>
    <property type="match status" value="1"/>
</dbReference>
<dbReference type="InterPro" id="IPR038717">
    <property type="entry name" value="Tc1-like_DDE_dom"/>
</dbReference>
<accession>A0A8S4FEA4</accession>
<proteinExistence type="predicted"/>
<dbReference type="Proteomes" id="UP000653454">
    <property type="component" value="Unassembled WGS sequence"/>
</dbReference>
<reference evidence="2" key="1">
    <citation type="submission" date="2020-11" db="EMBL/GenBank/DDBJ databases">
        <authorList>
            <person name="Whiteford S."/>
        </authorList>
    </citation>
    <scope>NUCLEOTIDE SEQUENCE</scope>
</reference>
<gene>
    <name evidence="2" type="ORF">PLXY2_LOCUS8529</name>
</gene>
<dbReference type="Pfam" id="PF13358">
    <property type="entry name" value="DDE_3"/>
    <property type="match status" value="1"/>
</dbReference>
<protein>
    <submittedName>
        <fullName evidence="2">(diamondback moth) hypothetical protein</fullName>
    </submittedName>
</protein>
<sequence>MDNDIKSSRQAFLGGLSSGLKNPQKGKRLIITHIGNEDGFLEGADWVFEAKKSDGDYHGEMDAHNFEKWFKMVLDKILPGSVIVMDNAPYHSRQLERVPNMSWRKDAIQEWLRSKNIAFETREIKAQLLTKFDKKKYVLKYVDELAASKGVTVLRLPPYHCELNPIELIWAQVKSYVGRNNKSFKMAEIKTLLNEGFARIGAKQWSKCVNHVLKEEEELKKLDGILDTTSDDTVVPLIIAVTGDTSDSDDDEDEDLNL</sequence>
<evidence type="ECO:0000259" key="1">
    <source>
        <dbReference type="Pfam" id="PF13358"/>
    </source>
</evidence>
<evidence type="ECO:0000313" key="3">
    <source>
        <dbReference type="Proteomes" id="UP000653454"/>
    </source>
</evidence>
<keyword evidence="3" id="KW-1185">Reference proteome</keyword>